<comment type="caution">
    <text evidence="1">The sequence shown here is derived from an EMBL/GenBank/DDBJ whole genome shotgun (WGS) entry which is preliminary data.</text>
</comment>
<dbReference type="EMBL" id="JACMSC010000014">
    <property type="protein sequence ID" value="KAG6489286.1"/>
    <property type="molecule type" value="Genomic_DNA"/>
</dbReference>
<keyword evidence="2" id="KW-1185">Reference proteome</keyword>
<name>A0A8J5KM37_ZINOF</name>
<gene>
    <name evidence="1" type="ORF">ZIOFF_050555</name>
</gene>
<reference evidence="1 2" key="1">
    <citation type="submission" date="2020-08" db="EMBL/GenBank/DDBJ databases">
        <title>Plant Genome Project.</title>
        <authorList>
            <person name="Zhang R.-G."/>
        </authorList>
    </citation>
    <scope>NUCLEOTIDE SEQUENCE [LARGE SCALE GENOMIC DNA]</scope>
    <source>
        <tissue evidence="1">Rhizome</tissue>
    </source>
</reference>
<organism evidence="1 2">
    <name type="scientific">Zingiber officinale</name>
    <name type="common">Ginger</name>
    <name type="synonym">Amomum zingiber</name>
    <dbReference type="NCBI Taxonomy" id="94328"/>
    <lineage>
        <taxon>Eukaryota</taxon>
        <taxon>Viridiplantae</taxon>
        <taxon>Streptophyta</taxon>
        <taxon>Embryophyta</taxon>
        <taxon>Tracheophyta</taxon>
        <taxon>Spermatophyta</taxon>
        <taxon>Magnoliopsida</taxon>
        <taxon>Liliopsida</taxon>
        <taxon>Zingiberales</taxon>
        <taxon>Zingiberaceae</taxon>
        <taxon>Zingiber</taxon>
    </lineage>
</organism>
<proteinExistence type="predicted"/>
<dbReference type="AlphaFoldDB" id="A0A8J5KM37"/>
<protein>
    <submittedName>
        <fullName evidence="1">Uncharacterized protein</fullName>
    </submittedName>
</protein>
<evidence type="ECO:0000313" key="2">
    <source>
        <dbReference type="Proteomes" id="UP000734854"/>
    </source>
</evidence>
<accession>A0A8J5KM37</accession>
<evidence type="ECO:0000313" key="1">
    <source>
        <dbReference type="EMBL" id="KAG6489286.1"/>
    </source>
</evidence>
<sequence>MARFSEASEVVLAIRSLYVLFGRTWSTTAGLQKSLTSCATSLQITGAITGQFHIWTAGEALSAPLKAASFSTSSYGHS</sequence>
<dbReference type="Proteomes" id="UP000734854">
    <property type="component" value="Unassembled WGS sequence"/>
</dbReference>